<evidence type="ECO:0008006" key="4">
    <source>
        <dbReference type="Google" id="ProtNLM"/>
    </source>
</evidence>
<feature type="transmembrane region" description="Helical" evidence="1">
    <location>
        <begin position="88"/>
        <end position="109"/>
    </location>
</feature>
<feature type="transmembrane region" description="Helical" evidence="1">
    <location>
        <begin position="129"/>
        <end position="151"/>
    </location>
</feature>
<keyword evidence="1" id="KW-0472">Membrane</keyword>
<dbReference type="EMBL" id="JBHLUD010000007">
    <property type="protein sequence ID" value="MFC0544280.1"/>
    <property type="molecule type" value="Genomic_DNA"/>
</dbReference>
<evidence type="ECO:0000313" key="3">
    <source>
        <dbReference type="Proteomes" id="UP001589810"/>
    </source>
</evidence>
<keyword evidence="1" id="KW-0812">Transmembrane</keyword>
<gene>
    <name evidence="2" type="ORF">ACFFH7_22435</name>
</gene>
<sequence length="285" mass="30932">MTWLSWRIERAKVLAAAALVLIAAAVLLSLKMDGPVLVMGGRIALTLGPPAFAAVVAMFWGAPLVAREYEQRTYLFLWSGDRPVTRWLALRVAHLLLPLVVLTFVVNIVANLTLDRMLGSATRGPAYDLWLPLELATVVAGFALGVLVGVLARNVVLSMGITLIAYTALRFLVGLVARPYLLPPVRLLDKVQPVGSMFVAGGYLDRDGNELTASAGQLMCIGQHPAIAAQDPCLVAHGITHSFLDIQPVDRLPDLRLVEFGGYAALAVVLFAVAWLVLRRREIRR</sequence>
<keyword evidence="1" id="KW-1133">Transmembrane helix</keyword>
<dbReference type="RefSeq" id="WP_273935779.1">
    <property type="nucleotide sequence ID" value="NZ_CP097263.1"/>
</dbReference>
<keyword evidence="3" id="KW-1185">Reference proteome</keyword>
<dbReference type="Proteomes" id="UP001589810">
    <property type="component" value="Unassembled WGS sequence"/>
</dbReference>
<proteinExistence type="predicted"/>
<comment type="caution">
    <text evidence="2">The sequence shown here is derived from an EMBL/GenBank/DDBJ whole genome shotgun (WGS) entry which is preliminary data.</text>
</comment>
<protein>
    <recommendedName>
        <fullName evidence="4">ABC transporter permease</fullName>
    </recommendedName>
</protein>
<reference evidence="2 3" key="1">
    <citation type="submission" date="2024-09" db="EMBL/GenBank/DDBJ databases">
        <authorList>
            <person name="Sun Q."/>
            <person name="Mori K."/>
        </authorList>
    </citation>
    <scope>NUCLEOTIDE SEQUENCE [LARGE SCALE GENOMIC DNA]</scope>
    <source>
        <strain evidence="2 3">TBRC 1432</strain>
    </source>
</reference>
<evidence type="ECO:0000256" key="1">
    <source>
        <dbReference type="SAM" id="Phobius"/>
    </source>
</evidence>
<accession>A0ABV6MVD9</accession>
<feature type="transmembrane region" description="Helical" evidence="1">
    <location>
        <begin position="163"/>
        <end position="181"/>
    </location>
</feature>
<feature type="transmembrane region" description="Helical" evidence="1">
    <location>
        <begin position="260"/>
        <end position="278"/>
    </location>
</feature>
<organism evidence="2 3">
    <name type="scientific">Kutzneria chonburiensis</name>
    <dbReference type="NCBI Taxonomy" id="1483604"/>
    <lineage>
        <taxon>Bacteria</taxon>
        <taxon>Bacillati</taxon>
        <taxon>Actinomycetota</taxon>
        <taxon>Actinomycetes</taxon>
        <taxon>Pseudonocardiales</taxon>
        <taxon>Pseudonocardiaceae</taxon>
        <taxon>Kutzneria</taxon>
    </lineage>
</organism>
<feature type="transmembrane region" description="Helical" evidence="1">
    <location>
        <begin position="50"/>
        <end position="67"/>
    </location>
</feature>
<evidence type="ECO:0000313" key="2">
    <source>
        <dbReference type="EMBL" id="MFC0544280.1"/>
    </source>
</evidence>
<name>A0ABV6MVD9_9PSEU</name>